<keyword evidence="2" id="KW-1185">Reference proteome</keyword>
<accession>A0AAD7D230</accession>
<gene>
    <name evidence="1" type="ORF">B0H17DRAFT_1086418</name>
</gene>
<comment type="caution">
    <text evidence="1">The sequence shown here is derived from an EMBL/GenBank/DDBJ whole genome shotgun (WGS) entry which is preliminary data.</text>
</comment>
<name>A0AAD7D230_MYCRO</name>
<evidence type="ECO:0000313" key="1">
    <source>
        <dbReference type="EMBL" id="KAJ7669783.1"/>
    </source>
</evidence>
<sequence length="84" mass="9185">MVERYMCVFLLFFCSFFVASSSYVFTLFVPSAFLPFLVAQFLRLPSAPSLLRPPSCLFSLIGPTVAYAAHPCAHPGSSRSRAGS</sequence>
<reference evidence="1" key="1">
    <citation type="submission" date="2023-03" db="EMBL/GenBank/DDBJ databases">
        <title>Massive genome expansion in bonnet fungi (Mycena s.s.) driven by repeated elements and novel gene families across ecological guilds.</title>
        <authorList>
            <consortium name="Lawrence Berkeley National Laboratory"/>
            <person name="Harder C.B."/>
            <person name="Miyauchi S."/>
            <person name="Viragh M."/>
            <person name="Kuo A."/>
            <person name="Thoen E."/>
            <person name="Andreopoulos B."/>
            <person name="Lu D."/>
            <person name="Skrede I."/>
            <person name="Drula E."/>
            <person name="Henrissat B."/>
            <person name="Morin E."/>
            <person name="Kohler A."/>
            <person name="Barry K."/>
            <person name="LaButti K."/>
            <person name="Morin E."/>
            <person name="Salamov A."/>
            <person name="Lipzen A."/>
            <person name="Mereny Z."/>
            <person name="Hegedus B."/>
            <person name="Baldrian P."/>
            <person name="Stursova M."/>
            <person name="Weitz H."/>
            <person name="Taylor A."/>
            <person name="Grigoriev I.V."/>
            <person name="Nagy L.G."/>
            <person name="Martin F."/>
            <person name="Kauserud H."/>
        </authorList>
    </citation>
    <scope>NUCLEOTIDE SEQUENCE</scope>
    <source>
        <strain evidence="1">CBHHK067</strain>
    </source>
</reference>
<proteinExistence type="predicted"/>
<dbReference type="EMBL" id="JARKIE010000184">
    <property type="protein sequence ID" value="KAJ7669783.1"/>
    <property type="molecule type" value="Genomic_DNA"/>
</dbReference>
<protein>
    <submittedName>
        <fullName evidence="1">Uncharacterized protein</fullName>
    </submittedName>
</protein>
<dbReference type="AlphaFoldDB" id="A0AAD7D230"/>
<evidence type="ECO:0000313" key="2">
    <source>
        <dbReference type="Proteomes" id="UP001221757"/>
    </source>
</evidence>
<organism evidence="1 2">
    <name type="scientific">Mycena rosella</name>
    <name type="common">Pink bonnet</name>
    <name type="synonym">Agaricus rosellus</name>
    <dbReference type="NCBI Taxonomy" id="1033263"/>
    <lineage>
        <taxon>Eukaryota</taxon>
        <taxon>Fungi</taxon>
        <taxon>Dikarya</taxon>
        <taxon>Basidiomycota</taxon>
        <taxon>Agaricomycotina</taxon>
        <taxon>Agaricomycetes</taxon>
        <taxon>Agaricomycetidae</taxon>
        <taxon>Agaricales</taxon>
        <taxon>Marasmiineae</taxon>
        <taxon>Mycenaceae</taxon>
        <taxon>Mycena</taxon>
    </lineage>
</organism>
<dbReference type="Proteomes" id="UP001221757">
    <property type="component" value="Unassembled WGS sequence"/>
</dbReference>